<dbReference type="Pfam" id="PF00356">
    <property type="entry name" value="LacI"/>
    <property type="match status" value="1"/>
</dbReference>
<evidence type="ECO:0000313" key="7">
    <source>
        <dbReference type="Proteomes" id="UP001268683"/>
    </source>
</evidence>
<keyword evidence="2" id="KW-0805">Transcription regulation</keyword>
<organism evidence="6 7">
    <name type="scientific">Temperatibacter marinus</name>
    <dbReference type="NCBI Taxonomy" id="1456591"/>
    <lineage>
        <taxon>Bacteria</taxon>
        <taxon>Pseudomonadati</taxon>
        <taxon>Pseudomonadota</taxon>
        <taxon>Alphaproteobacteria</taxon>
        <taxon>Kordiimonadales</taxon>
        <taxon>Temperatibacteraceae</taxon>
        <taxon>Temperatibacter</taxon>
    </lineage>
</organism>
<dbReference type="GO" id="GO:0003700">
    <property type="term" value="F:DNA-binding transcription factor activity"/>
    <property type="evidence" value="ECO:0007669"/>
    <property type="project" value="TreeGrafter"/>
</dbReference>
<dbReference type="InterPro" id="IPR046335">
    <property type="entry name" value="LacI/GalR-like_sensor"/>
</dbReference>
<dbReference type="SMART" id="SM00354">
    <property type="entry name" value="HTH_LACI"/>
    <property type="match status" value="1"/>
</dbReference>
<dbReference type="KEGG" id="tmk:QGN29_14215"/>
<sequence length="332" mass="36279">MTTIRQVSKLAGVSVATVSRALQKPDMVSESTRKKVITAAEEVGYQPNMMAVKFRNKKSFAILVLVPDVSNPFFSKIISGIQTQAKKKGYNVILGNTANDLATEQELANMVFTNQADGIIQLAARNPLIDNIRHATVPIVNICDCVTDGSMPVIRLDNNGAAKAIISHFADLGHNRIAAIMGPDGSPITEQRLSGYLDGLKEQKIDIIESLMERGDYSMESGAIAAGKLLAHEVRPTAIFCFNDEMAIGAIHEIRNQGLRVPDDISVAGFDNLNFSRFMDPPLTTIRQPNAHFGQHAVEMLFEMISQQGQSVESLTLPYELIVRKSTTKAKP</sequence>
<protein>
    <submittedName>
        <fullName evidence="6">LacI family DNA-binding transcriptional regulator</fullName>
    </submittedName>
</protein>
<dbReference type="PROSITE" id="PS50932">
    <property type="entry name" value="HTH_LACI_2"/>
    <property type="match status" value="1"/>
</dbReference>
<keyword evidence="1" id="KW-0678">Repressor</keyword>
<keyword evidence="3 6" id="KW-0238">DNA-binding</keyword>
<dbReference type="CDD" id="cd06284">
    <property type="entry name" value="PBP1_LacI-like"/>
    <property type="match status" value="1"/>
</dbReference>
<dbReference type="PANTHER" id="PTHR30146">
    <property type="entry name" value="LACI-RELATED TRANSCRIPTIONAL REPRESSOR"/>
    <property type="match status" value="1"/>
</dbReference>
<dbReference type="SUPFAM" id="SSF53822">
    <property type="entry name" value="Periplasmic binding protein-like I"/>
    <property type="match status" value="1"/>
</dbReference>
<dbReference type="RefSeq" id="WP_310798540.1">
    <property type="nucleotide sequence ID" value="NZ_CP123872.1"/>
</dbReference>
<gene>
    <name evidence="6" type="ORF">QGN29_14215</name>
</gene>
<dbReference type="Proteomes" id="UP001268683">
    <property type="component" value="Chromosome"/>
</dbReference>
<dbReference type="InterPro" id="IPR028082">
    <property type="entry name" value="Peripla_BP_I"/>
</dbReference>
<evidence type="ECO:0000256" key="1">
    <source>
        <dbReference type="ARBA" id="ARBA00022491"/>
    </source>
</evidence>
<dbReference type="AlphaFoldDB" id="A0AA52EHP4"/>
<feature type="domain" description="HTH lacI-type" evidence="5">
    <location>
        <begin position="2"/>
        <end position="56"/>
    </location>
</feature>
<dbReference type="CDD" id="cd01392">
    <property type="entry name" value="HTH_LacI"/>
    <property type="match status" value="1"/>
</dbReference>
<proteinExistence type="predicted"/>
<dbReference type="GO" id="GO:0000976">
    <property type="term" value="F:transcription cis-regulatory region binding"/>
    <property type="evidence" value="ECO:0007669"/>
    <property type="project" value="TreeGrafter"/>
</dbReference>
<dbReference type="Gene3D" id="3.40.50.2300">
    <property type="match status" value="2"/>
</dbReference>
<evidence type="ECO:0000256" key="2">
    <source>
        <dbReference type="ARBA" id="ARBA00023015"/>
    </source>
</evidence>
<evidence type="ECO:0000259" key="5">
    <source>
        <dbReference type="PROSITE" id="PS50932"/>
    </source>
</evidence>
<dbReference type="EMBL" id="CP123872">
    <property type="protein sequence ID" value="WND02704.1"/>
    <property type="molecule type" value="Genomic_DNA"/>
</dbReference>
<keyword evidence="7" id="KW-1185">Reference proteome</keyword>
<dbReference type="PANTHER" id="PTHR30146:SF151">
    <property type="entry name" value="HTH-TYPE TRANSCRIPTIONAL REPRESSOR CYTR"/>
    <property type="match status" value="1"/>
</dbReference>
<accession>A0AA52EHP4</accession>
<dbReference type="Pfam" id="PF13377">
    <property type="entry name" value="Peripla_BP_3"/>
    <property type="match status" value="1"/>
</dbReference>
<evidence type="ECO:0000313" key="6">
    <source>
        <dbReference type="EMBL" id="WND02704.1"/>
    </source>
</evidence>
<evidence type="ECO:0000256" key="4">
    <source>
        <dbReference type="ARBA" id="ARBA00023163"/>
    </source>
</evidence>
<dbReference type="InterPro" id="IPR010982">
    <property type="entry name" value="Lambda_DNA-bd_dom_sf"/>
</dbReference>
<dbReference type="SUPFAM" id="SSF47413">
    <property type="entry name" value="lambda repressor-like DNA-binding domains"/>
    <property type="match status" value="1"/>
</dbReference>
<evidence type="ECO:0000256" key="3">
    <source>
        <dbReference type="ARBA" id="ARBA00023125"/>
    </source>
</evidence>
<name>A0AA52EHP4_9PROT</name>
<dbReference type="InterPro" id="IPR000843">
    <property type="entry name" value="HTH_LacI"/>
</dbReference>
<dbReference type="Gene3D" id="1.10.260.40">
    <property type="entry name" value="lambda repressor-like DNA-binding domains"/>
    <property type="match status" value="1"/>
</dbReference>
<keyword evidence="4" id="KW-0804">Transcription</keyword>
<reference evidence="6" key="1">
    <citation type="submission" date="2023-04" db="EMBL/GenBank/DDBJ databases">
        <title>Complete genome sequence of Temperatibacter marinus.</title>
        <authorList>
            <person name="Rong J.-C."/>
            <person name="Yi M.-L."/>
            <person name="Zhao Q."/>
        </authorList>
    </citation>
    <scope>NUCLEOTIDE SEQUENCE</scope>
    <source>
        <strain evidence="6">NBRC 110045</strain>
    </source>
</reference>